<evidence type="ECO:0000256" key="4">
    <source>
        <dbReference type="PROSITE-ProRule" id="PRU00333"/>
    </source>
</evidence>
<feature type="binding site" evidence="3 4">
    <location>
        <position position="276"/>
    </location>
    <ligand>
        <name>Zn(2+)</name>
        <dbReference type="ChEBI" id="CHEBI:29105"/>
    </ligand>
</feature>
<keyword evidence="7" id="KW-1185">Reference proteome</keyword>
<dbReference type="PANTHER" id="PTHR11103">
    <property type="entry name" value="SLR1189 PROTEIN"/>
    <property type="match status" value="1"/>
</dbReference>
<dbReference type="Gene3D" id="3.20.20.330">
    <property type="entry name" value="Homocysteine-binding-like domain"/>
    <property type="match status" value="1"/>
</dbReference>
<dbReference type="RefSeq" id="WP_145195004.1">
    <property type="nucleotide sequence ID" value="NZ_CP036267.1"/>
</dbReference>
<keyword evidence="3 4" id="KW-0862">Zinc</keyword>
<keyword evidence="2 4" id="KW-0808">Transferase</keyword>
<dbReference type="SUPFAM" id="SSF82282">
    <property type="entry name" value="Homocysteine S-methyltransferase"/>
    <property type="match status" value="1"/>
</dbReference>
<dbReference type="PIRSF" id="PIRSF037505">
    <property type="entry name" value="Betaine_HMT"/>
    <property type="match status" value="1"/>
</dbReference>
<feature type="domain" description="Hcy-binding" evidence="5">
    <location>
        <begin position="4"/>
        <end position="291"/>
    </location>
</feature>
<name>A0A517QGP1_9PLAN</name>
<dbReference type="GO" id="GO:0009086">
    <property type="term" value="P:methionine biosynthetic process"/>
    <property type="evidence" value="ECO:0007669"/>
    <property type="project" value="InterPro"/>
</dbReference>
<evidence type="ECO:0000256" key="1">
    <source>
        <dbReference type="ARBA" id="ARBA00022603"/>
    </source>
</evidence>
<dbReference type="OrthoDB" id="9803687at2"/>
<dbReference type="GO" id="GO:0008168">
    <property type="term" value="F:methyltransferase activity"/>
    <property type="evidence" value="ECO:0007669"/>
    <property type="project" value="UniProtKB-UniRule"/>
</dbReference>
<dbReference type="InterPro" id="IPR017226">
    <property type="entry name" value="BHMT-like"/>
</dbReference>
<dbReference type="EMBL" id="CP036267">
    <property type="protein sequence ID" value="QDT30808.1"/>
    <property type="molecule type" value="Genomic_DNA"/>
</dbReference>
<organism evidence="6 7">
    <name type="scientific">Thalassoglobus polymorphus</name>
    <dbReference type="NCBI Taxonomy" id="2527994"/>
    <lineage>
        <taxon>Bacteria</taxon>
        <taxon>Pseudomonadati</taxon>
        <taxon>Planctomycetota</taxon>
        <taxon>Planctomycetia</taxon>
        <taxon>Planctomycetales</taxon>
        <taxon>Planctomycetaceae</taxon>
        <taxon>Thalassoglobus</taxon>
    </lineage>
</organism>
<keyword evidence="3 4" id="KW-0479">Metal-binding</keyword>
<dbReference type="PANTHER" id="PTHR11103:SF18">
    <property type="entry name" value="SLR1189 PROTEIN"/>
    <property type="match status" value="1"/>
</dbReference>
<dbReference type="InterPro" id="IPR003726">
    <property type="entry name" value="HCY_dom"/>
</dbReference>
<evidence type="ECO:0000256" key="3">
    <source>
        <dbReference type="PIRSR" id="PIRSR037505-2"/>
    </source>
</evidence>
<sequence>MPDQLIHDRLQEKSIILMDGATGTELQRRGFELQSPGWSATAIREAPEILLSIHHNYVGAGAEILTTNTFRTHSRNLKETIWANDARQLTIDAVAIARQASNGLAYLAGSIAPLEDCYSPELTPSESELEAEHALMIENLLAAGVDFLLCETQITIREASILATLCQRSRAPFMISFTCGRDGKLLSGESLAEAVKSVMCFGPEAILVNCIPIDEVLPALQEIHKTAPEMVLGAQANTGRLVSNGTWESTEGEYPAVYAEFAMTWKEFGARLIGGCCGTGSQHIKFLNETVCVD</sequence>
<dbReference type="EC" id="2.1.1.10" evidence="6"/>
<gene>
    <name evidence="6" type="primary">mmuM</name>
    <name evidence="6" type="ORF">Mal48_00350</name>
</gene>
<dbReference type="GO" id="GO:0032259">
    <property type="term" value="P:methylation"/>
    <property type="evidence" value="ECO:0007669"/>
    <property type="project" value="UniProtKB-KW"/>
</dbReference>
<feature type="binding site" evidence="3 4">
    <location>
        <position position="210"/>
    </location>
    <ligand>
        <name>Zn(2+)</name>
        <dbReference type="ChEBI" id="CHEBI:29105"/>
    </ligand>
</feature>
<comment type="cofactor">
    <cofactor evidence="3">
        <name>Zn(2+)</name>
        <dbReference type="ChEBI" id="CHEBI:29105"/>
    </cofactor>
    <text evidence="3">Binds 1 zinc ion per subunit.</text>
</comment>
<dbReference type="InterPro" id="IPR036589">
    <property type="entry name" value="HCY_dom_sf"/>
</dbReference>
<proteinExistence type="predicted"/>
<feature type="binding site" evidence="3 4">
    <location>
        <position position="277"/>
    </location>
    <ligand>
        <name>Zn(2+)</name>
        <dbReference type="ChEBI" id="CHEBI:29105"/>
    </ligand>
</feature>
<dbReference type="GO" id="GO:0008270">
    <property type="term" value="F:zinc ion binding"/>
    <property type="evidence" value="ECO:0007669"/>
    <property type="project" value="InterPro"/>
</dbReference>
<evidence type="ECO:0000313" key="7">
    <source>
        <dbReference type="Proteomes" id="UP000315724"/>
    </source>
</evidence>
<evidence type="ECO:0000259" key="5">
    <source>
        <dbReference type="PROSITE" id="PS50970"/>
    </source>
</evidence>
<dbReference type="Pfam" id="PF02574">
    <property type="entry name" value="S-methyl_trans"/>
    <property type="match status" value="1"/>
</dbReference>
<protein>
    <submittedName>
        <fullName evidence="6">Homocysteine S-methyltransferase</fullName>
        <ecNumber evidence="6">2.1.1.10</ecNumber>
    </submittedName>
</protein>
<evidence type="ECO:0000256" key="2">
    <source>
        <dbReference type="ARBA" id="ARBA00022679"/>
    </source>
</evidence>
<evidence type="ECO:0000313" key="6">
    <source>
        <dbReference type="EMBL" id="QDT30808.1"/>
    </source>
</evidence>
<dbReference type="AlphaFoldDB" id="A0A517QGP1"/>
<dbReference type="KEGG" id="tpol:Mal48_00350"/>
<dbReference type="Proteomes" id="UP000315724">
    <property type="component" value="Chromosome"/>
</dbReference>
<dbReference type="PROSITE" id="PS50970">
    <property type="entry name" value="HCY"/>
    <property type="match status" value="1"/>
</dbReference>
<keyword evidence="1 4" id="KW-0489">Methyltransferase</keyword>
<reference evidence="6 7" key="1">
    <citation type="submission" date="2019-02" db="EMBL/GenBank/DDBJ databases">
        <title>Deep-cultivation of Planctomycetes and their phenomic and genomic characterization uncovers novel biology.</title>
        <authorList>
            <person name="Wiegand S."/>
            <person name="Jogler M."/>
            <person name="Boedeker C."/>
            <person name="Pinto D."/>
            <person name="Vollmers J."/>
            <person name="Rivas-Marin E."/>
            <person name="Kohn T."/>
            <person name="Peeters S.H."/>
            <person name="Heuer A."/>
            <person name="Rast P."/>
            <person name="Oberbeckmann S."/>
            <person name="Bunk B."/>
            <person name="Jeske O."/>
            <person name="Meyerdierks A."/>
            <person name="Storesund J.E."/>
            <person name="Kallscheuer N."/>
            <person name="Luecker S."/>
            <person name="Lage O.M."/>
            <person name="Pohl T."/>
            <person name="Merkel B.J."/>
            <person name="Hornburger P."/>
            <person name="Mueller R.-W."/>
            <person name="Bruemmer F."/>
            <person name="Labrenz M."/>
            <person name="Spormann A.M."/>
            <person name="Op den Camp H."/>
            <person name="Overmann J."/>
            <person name="Amann R."/>
            <person name="Jetten M.S.M."/>
            <person name="Mascher T."/>
            <person name="Medema M.H."/>
            <person name="Devos D.P."/>
            <person name="Kaster A.-K."/>
            <person name="Ovreas L."/>
            <person name="Rohde M."/>
            <person name="Galperin M.Y."/>
            <person name="Jogler C."/>
        </authorList>
    </citation>
    <scope>NUCLEOTIDE SEQUENCE [LARGE SCALE GENOMIC DNA]</scope>
    <source>
        <strain evidence="6 7">Mal48</strain>
    </source>
</reference>
<accession>A0A517QGP1</accession>